<evidence type="ECO:0000313" key="1">
    <source>
        <dbReference type="EMBL" id="WOG86507.1"/>
    </source>
</evidence>
<reference evidence="1" key="2">
    <citation type="submission" date="2022-03" db="EMBL/GenBank/DDBJ databases">
        <title>Draft title - Genomic analysis of global carrot germplasm unveils the trajectory of domestication and the origin of high carotenoid orange carrot.</title>
        <authorList>
            <person name="Iorizzo M."/>
            <person name="Ellison S."/>
            <person name="Senalik D."/>
            <person name="Macko-Podgorni A."/>
            <person name="Grzebelus D."/>
            <person name="Bostan H."/>
            <person name="Rolling W."/>
            <person name="Curaba J."/>
            <person name="Simon P."/>
        </authorList>
    </citation>
    <scope>NUCLEOTIDE SEQUENCE</scope>
    <source>
        <tissue evidence="1">Leaf</tissue>
    </source>
</reference>
<proteinExistence type="predicted"/>
<dbReference type="EMBL" id="CP093344">
    <property type="protein sequence ID" value="WOG86507.1"/>
    <property type="molecule type" value="Genomic_DNA"/>
</dbReference>
<keyword evidence="2" id="KW-1185">Reference proteome</keyword>
<dbReference type="AlphaFoldDB" id="A0A175YBH7"/>
<accession>A0A175YBH7</accession>
<gene>
    <name evidence="1" type="ORF">DCAR_0205718</name>
</gene>
<dbReference type="Proteomes" id="UP000077755">
    <property type="component" value="Chromosome 2"/>
</dbReference>
<name>A0A175YBH7_DAUCS</name>
<evidence type="ECO:0000313" key="2">
    <source>
        <dbReference type="Proteomes" id="UP000077755"/>
    </source>
</evidence>
<protein>
    <submittedName>
        <fullName evidence="1">Uncharacterized protein</fullName>
    </submittedName>
</protein>
<sequence length="131" mass="14140">MGREVRDRLYTLNRMVGPLEELIDWDMGPGVDHPNFIDVRVPEDAPDLVNFNAVVGIAENGAPEAVPAEQMMANGGVPTANPGTTNGGVQIQENVPPFVFDEPINDHEKMFQPGAATGFLFAGDPPLEEID</sequence>
<organism evidence="1 2">
    <name type="scientific">Daucus carota subsp. sativus</name>
    <name type="common">Carrot</name>
    <dbReference type="NCBI Taxonomy" id="79200"/>
    <lineage>
        <taxon>Eukaryota</taxon>
        <taxon>Viridiplantae</taxon>
        <taxon>Streptophyta</taxon>
        <taxon>Embryophyta</taxon>
        <taxon>Tracheophyta</taxon>
        <taxon>Spermatophyta</taxon>
        <taxon>Magnoliopsida</taxon>
        <taxon>eudicotyledons</taxon>
        <taxon>Gunneridae</taxon>
        <taxon>Pentapetalae</taxon>
        <taxon>asterids</taxon>
        <taxon>campanulids</taxon>
        <taxon>Apiales</taxon>
        <taxon>Apiaceae</taxon>
        <taxon>Apioideae</taxon>
        <taxon>Scandiceae</taxon>
        <taxon>Daucinae</taxon>
        <taxon>Daucus</taxon>
        <taxon>Daucus sect. Daucus</taxon>
    </lineage>
</organism>
<reference evidence="1" key="1">
    <citation type="journal article" date="2016" name="Nat. Genet.">
        <title>A high-quality carrot genome assembly provides new insights into carotenoid accumulation and asterid genome evolution.</title>
        <authorList>
            <person name="Iorizzo M."/>
            <person name="Ellison S."/>
            <person name="Senalik D."/>
            <person name="Zeng P."/>
            <person name="Satapoomin P."/>
            <person name="Huang J."/>
            <person name="Bowman M."/>
            <person name="Iovene M."/>
            <person name="Sanseverino W."/>
            <person name="Cavagnaro P."/>
            <person name="Yildiz M."/>
            <person name="Macko-Podgorni A."/>
            <person name="Moranska E."/>
            <person name="Grzebelus E."/>
            <person name="Grzebelus D."/>
            <person name="Ashrafi H."/>
            <person name="Zheng Z."/>
            <person name="Cheng S."/>
            <person name="Spooner D."/>
            <person name="Van Deynze A."/>
            <person name="Simon P."/>
        </authorList>
    </citation>
    <scope>NUCLEOTIDE SEQUENCE</scope>
    <source>
        <tissue evidence="1">Leaf</tissue>
    </source>
</reference>
<dbReference type="Gramene" id="KZM80976">
    <property type="protein sequence ID" value="KZM80976"/>
    <property type="gene ID" value="DCAR_031462"/>
</dbReference>